<reference evidence="1" key="1">
    <citation type="submission" date="2020-10" db="EMBL/GenBank/DDBJ databases">
        <authorList>
            <person name="Kusch S."/>
        </authorList>
    </citation>
    <scope>NUCLEOTIDE SEQUENCE</scope>
    <source>
        <strain evidence="1">SwB9</strain>
    </source>
</reference>
<accession>A0A8H2VX46</accession>
<comment type="caution">
    <text evidence="1">The sequence shown here is derived from an EMBL/GenBank/DDBJ whole genome shotgun (WGS) entry which is preliminary data.</text>
</comment>
<evidence type="ECO:0000313" key="1">
    <source>
        <dbReference type="EMBL" id="CAD6445998.1"/>
    </source>
</evidence>
<name>A0A8H2VX46_9HELO</name>
<proteinExistence type="predicted"/>
<gene>
    <name evidence="1" type="ORF">SCLTRI_LOCUS5714</name>
</gene>
<sequence length="111" mass="12642">MEPTDVTKQLGTPLIVQEISRGVNPDDPFDDDGLRMRTGICTSLHIDIDPDSKTWGETLPGWRRKMGHFLVARQDRQDITFDQLSAIVGYIDALSNLMFKSLTRRARKQLL</sequence>
<evidence type="ECO:0000313" key="2">
    <source>
        <dbReference type="Proteomes" id="UP000624404"/>
    </source>
</evidence>
<dbReference type="EMBL" id="CAJHIA010000017">
    <property type="protein sequence ID" value="CAD6445998.1"/>
    <property type="molecule type" value="Genomic_DNA"/>
</dbReference>
<protein>
    <submittedName>
        <fullName evidence="1">843b0b41-df29-4f3d-9dc2-6d95667a1866-CDS</fullName>
    </submittedName>
</protein>
<keyword evidence="2" id="KW-1185">Reference proteome</keyword>
<dbReference type="Proteomes" id="UP000624404">
    <property type="component" value="Unassembled WGS sequence"/>
</dbReference>
<dbReference type="OrthoDB" id="437457at2759"/>
<dbReference type="AlphaFoldDB" id="A0A8H2VX46"/>
<organism evidence="1 2">
    <name type="scientific">Sclerotinia trifoliorum</name>
    <dbReference type="NCBI Taxonomy" id="28548"/>
    <lineage>
        <taxon>Eukaryota</taxon>
        <taxon>Fungi</taxon>
        <taxon>Dikarya</taxon>
        <taxon>Ascomycota</taxon>
        <taxon>Pezizomycotina</taxon>
        <taxon>Leotiomycetes</taxon>
        <taxon>Helotiales</taxon>
        <taxon>Sclerotiniaceae</taxon>
        <taxon>Sclerotinia</taxon>
    </lineage>
</organism>